<dbReference type="RefSeq" id="WP_343791312.1">
    <property type="nucleotide sequence ID" value="NZ_BAAAEU010000010.1"/>
</dbReference>
<name>A0ABN1IMB9_9GAMM</name>
<evidence type="ECO:0000256" key="1">
    <source>
        <dbReference type="SAM" id="SignalP"/>
    </source>
</evidence>
<dbReference type="EMBL" id="BAAAEU010000010">
    <property type="protein sequence ID" value="GAA0716849.1"/>
    <property type="molecule type" value="Genomic_DNA"/>
</dbReference>
<gene>
    <name evidence="2" type="ORF">GCM10009105_23590</name>
</gene>
<protein>
    <recommendedName>
        <fullName evidence="4">Carboxypeptidase regulatory-like domain-containing protein</fullName>
    </recommendedName>
</protein>
<keyword evidence="1" id="KW-0732">Signal</keyword>
<organism evidence="2 3">
    <name type="scientific">Dokdonella soli</name>
    <dbReference type="NCBI Taxonomy" id="529810"/>
    <lineage>
        <taxon>Bacteria</taxon>
        <taxon>Pseudomonadati</taxon>
        <taxon>Pseudomonadota</taxon>
        <taxon>Gammaproteobacteria</taxon>
        <taxon>Lysobacterales</taxon>
        <taxon>Rhodanobacteraceae</taxon>
        <taxon>Dokdonella</taxon>
    </lineage>
</organism>
<dbReference type="Proteomes" id="UP001501523">
    <property type="component" value="Unassembled WGS sequence"/>
</dbReference>
<evidence type="ECO:0000313" key="3">
    <source>
        <dbReference type="Proteomes" id="UP001501523"/>
    </source>
</evidence>
<keyword evidence="3" id="KW-1185">Reference proteome</keyword>
<feature type="chain" id="PRO_5046728578" description="Carboxypeptidase regulatory-like domain-containing protein" evidence="1">
    <location>
        <begin position="20"/>
        <end position="122"/>
    </location>
</feature>
<reference evidence="2 3" key="1">
    <citation type="journal article" date="2019" name="Int. J. Syst. Evol. Microbiol.">
        <title>The Global Catalogue of Microorganisms (GCM) 10K type strain sequencing project: providing services to taxonomists for standard genome sequencing and annotation.</title>
        <authorList>
            <consortium name="The Broad Institute Genomics Platform"/>
            <consortium name="The Broad Institute Genome Sequencing Center for Infectious Disease"/>
            <person name="Wu L."/>
            <person name="Ma J."/>
        </authorList>
    </citation>
    <scope>NUCLEOTIDE SEQUENCE [LARGE SCALE GENOMIC DNA]</scope>
    <source>
        <strain evidence="2 3">JCM 15421</strain>
    </source>
</reference>
<feature type="signal peptide" evidence="1">
    <location>
        <begin position="1"/>
        <end position="19"/>
    </location>
</feature>
<evidence type="ECO:0000313" key="2">
    <source>
        <dbReference type="EMBL" id="GAA0716849.1"/>
    </source>
</evidence>
<accession>A0ABN1IMB9</accession>
<proteinExistence type="predicted"/>
<sequence>MIRFALALALSIPAFSALAATDDCKVTGTAYDAAGRPLRGAVVRLVDLQTRQAAFLDADTHAAFAFDRVASAGVSRYRLDVLSPPTVVTGSHIPTRSVLGMSPTFACESGNLAHQDVRVQID</sequence>
<evidence type="ECO:0008006" key="4">
    <source>
        <dbReference type="Google" id="ProtNLM"/>
    </source>
</evidence>
<comment type="caution">
    <text evidence="2">The sequence shown here is derived from an EMBL/GenBank/DDBJ whole genome shotgun (WGS) entry which is preliminary data.</text>
</comment>